<evidence type="ECO:0000256" key="5">
    <source>
        <dbReference type="ARBA" id="ARBA00023163"/>
    </source>
</evidence>
<dbReference type="PROSITE" id="PS01166">
    <property type="entry name" value="RNA_POL_BETA"/>
    <property type="match status" value="1"/>
</dbReference>
<reference evidence="9" key="1">
    <citation type="submission" date="2018-06" db="EMBL/GenBank/DDBJ databases">
        <authorList>
            <consortium name="Pathogen Informatics"/>
        </authorList>
    </citation>
    <scope>NUCLEOTIDE SEQUENCE [LARGE SCALE GENOMIC DNA]</scope>
    <source>
        <strain evidence="9">NCTC10115</strain>
    </source>
</reference>
<dbReference type="EMBL" id="LS991952">
    <property type="protein sequence ID" value="SYV94186.1"/>
    <property type="molecule type" value="Genomic_DNA"/>
</dbReference>
<dbReference type="PANTHER" id="PTHR20856">
    <property type="entry name" value="DNA-DIRECTED RNA POLYMERASE I SUBUNIT 2"/>
    <property type="match status" value="1"/>
</dbReference>
<dbReference type="Gene3D" id="2.40.270.10">
    <property type="entry name" value="DNA-directed RNA polymerase, subunit 2, domain 6"/>
    <property type="match status" value="2"/>
</dbReference>
<dbReference type="EC" id="2.7.7.6" evidence="1"/>
<name>A0A3B0PRY0_MYCGL</name>
<dbReference type="SUPFAM" id="SSF64484">
    <property type="entry name" value="beta and beta-prime subunits of DNA dependent RNA-polymerase"/>
    <property type="match status" value="1"/>
</dbReference>
<keyword evidence="5" id="KW-0804">Transcription</keyword>
<dbReference type="AlphaFoldDB" id="A0A3B0PRY0"/>
<dbReference type="InterPro" id="IPR015712">
    <property type="entry name" value="DNA-dir_RNA_pol_su2"/>
</dbReference>
<gene>
    <name evidence="8" type="primary">rpoB_3</name>
    <name evidence="8" type="ORF">NCTC10115_00498</name>
</gene>
<feature type="non-terminal residue" evidence="8">
    <location>
        <position position="384"/>
    </location>
</feature>
<dbReference type="Gene3D" id="2.40.50.150">
    <property type="match status" value="1"/>
</dbReference>
<dbReference type="InterPro" id="IPR014724">
    <property type="entry name" value="RNA_pol_RPB2_OB-fold"/>
</dbReference>
<evidence type="ECO:0000313" key="9">
    <source>
        <dbReference type="Proteomes" id="UP000260136"/>
    </source>
</evidence>
<evidence type="ECO:0000256" key="4">
    <source>
        <dbReference type="ARBA" id="ARBA00022695"/>
    </source>
</evidence>
<dbReference type="GO" id="GO:0032549">
    <property type="term" value="F:ribonucleoside binding"/>
    <property type="evidence" value="ECO:0007669"/>
    <property type="project" value="InterPro"/>
</dbReference>
<keyword evidence="3 8" id="KW-0808">Transferase</keyword>
<organism evidence="8 9">
    <name type="scientific">Mycoplasmoides gallisepticum</name>
    <name type="common">Mycoplasma gallisepticum</name>
    <dbReference type="NCBI Taxonomy" id="2096"/>
    <lineage>
        <taxon>Bacteria</taxon>
        <taxon>Bacillati</taxon>
        <taxon>Mycoplasmatota</taxon>
        <taxon>Mycoplasmoidales</taxon>
        <taxon>Mycoplasmoidaceae</taxon>
        <taxon>Mycoplasmoides</taxon>
    </lineage>
</organism>
<evidence type="ECO:0000259" key="7">
    <source>
        <dbReference type="Pfam" id="PF00562"/>
    </source>
</evidence>
<dbReference type="GO" id="GO:0006351">
    <property type="term" value="P:DNA-templated transcription"/>
    <property type="evidence" value="ECO:0007669"/>
    <property type="project" value="InterPro"/>
</dbReference>
<evidence type="ECO:0000256" key="3">
    <source>
        <dbReference type="ARBA" id="ARBA00022679"/>
    </source>
</evidence>
<dbReference type="GO" id="GO:0003899">
    <property type="term" value="F:DNA-directed RNA polymerase activity"/>
    <property type="evidence" value="ECO:0007669"/>
    <property type="project" value="UniProtKB-EC"/>
</dbReference>
<dbReference type="Pfam" id="PF00562">
    <property type="entry name" value="RNA_pol_Rpb2_6"/>
    <property type="match status" value="1"/>
</dbReference>
<dbReference type="Proteomes" id="UP000260136">
    <property type="component" value="Chromosome"/>
</dbReference>
<dbReference type="GO" id="GO:0003677">
    <property type="term" value="F:DNA binding"/>
    <property type="evidence" value="ECO:0007669"/>
    <property type="project" value="InterPro"/>
</dbReference>
<proteinExistence type="predicted"/>
<evidence type="ECO:0000256" key="2">
    <source>
        <dbReference type="ARBA" id="ARBA00022478"/>
    </source>
</evidence>
<dbReference type="GO" id="GO:0000428">
    <property type="term" value="C:DNA-directed RNA polymerase complex"/>
    <property type="evidence" value="ECO:0007669"/>
    <property type="project" value="UniProtKB-KW"/>
</dbReference>
<sequence>MIISDRLFKDDVYSSIHIDEYTIECLRTKNGDEEITRDIPNISESAKRYLDEEGVIMVGAEVKEGDILVGKTSPKGQVELTPEEKLIQAILGDKVKQVRESSLKVPNGGDGIVAGIKRFSIANGDELEDDVLELVKVYVVQKRKIQIGDKVAGRHGNKGIISKIVAQEDMPHLEDGTPLDILLNPLGVPSRMNIGQIFELHLGYAARKLAKAKLIEACFDKKLADQLDTVFGLEKSKTQSLIKNLVEHMKSIGVTSLAQTKNRVRTIDIDIVLKQLGLTYDDLAFKIATPVFEGVNMEDLKAIMSEAGIDPDKTEGKFKLIDGRTGEPFEKPISVGIMYMLKLDHMVDDKIHARAVGPYSKITQQPLGGKSQNGGQRFGEMEVW</sequence>
<evidence type="ECO:0000313" key="8">
    <source>
        <dbReference type="EMBL" id="SYV94186.1"/>
    </source>
</evidence>
<dbReference type="InterPro" id="IPR007120">
    <property type="entry name" value="DNA-dir_RNAP_su2_dom"/>
</dbReference>
<evidence type="ECO:0000256" key="6">
    <source>
        <dbReference type="SAM" id="MobiDB-lite"/>
    </source>
</evidence>
<keyword evidence="2 8" id="KW-0240">DNA-directed RNA polymerase</keyword>
<evidence type="ECO:0000256" key="1">
    <source>
        <dbReference type="ARBA" id="ARBA00012418"/>
    </source>
</evidence>
<protein>
    <recommendedName>
        <fullName evidence="1">DNA-directed RNA polymerase</fullName>
        <ecNumber evidence="1">2.7.7.6</ecNumber>
    </recommendedName>
</protein>
<feature type="domain" description="DNA-directed RNA polymerase subunit 2 hybrid-binding" evidence="7">
    <location>
        <begin position="1"/>
        <end position="372"/>
    </location>
</feature>
<dbReference type="InterPro" id="IPR037033">
    <property type="entry name" value="DNA-dir_RNAP_su2_hyb_sf"/>
</dbReference>
<keyword evidence="4 8" id="KW-0548">Nucleotidyltransferase</keyword>
<feature type="region of interest" description="Disordered" evidence="6">
    <location>
        <begin position="364"/>
        <end position="384"/>
    </location>
</feature>
<accession>A0A3B0PRY0</accession>
<dbReference type="InterPro" id="IPR007121">
    <property type="entry name" value="RNA_pol_bsu_CS"/>
</dbReference>